<comment type="similarity">
    <text evidence="2">Belongs to the mitochondrion-specific ribosomal protein mL67 family.</text>
</comment>
<evidence type="ECO:0000256" key="6">
    <source>
        <dbReference type="ARBA" id="ARBA00023163"/>
    </source>
</evidence>
<dbReference type="Pfam" id="PF12829">
    <property type="entry name" value="Mhr1"/>
    <property type="match status" value="1"/>
</dbReference>
<protein>
    <recommendedName>
        <fullName evidence="8">Large ribosomal subunit protein mL67</fullName>
    </recommendedName>
</protein>
<comment type="subcellular location">
    <subcellularLocation>
        <location evidence="1">Mitochondrion</location>
    </subcellularLocation>
</comment>
<accession>A0A162IMT1</accession>
<dbReference type="AlphaFoldDB" id="A0A162IMT1"/>
<dbReference type="GO" id="GO:0003735">
    <property type="term" value="F:structural constituent of ribosome"/>
    <property type="evidence" value="ECO:0007669"/>
    <property type="project" value="TreeGrafter"/>
</dbReference>
<sequence length="441" mass="50384">MSASTRAAARQVVDATAVATAKVIRYPVVGAKVLQGKLRHPGSKAADDYRLRESARLKKALQTVTHGRHIFAYNHIRTNQVVYSLSRTLDQNSVLSQLVYHGKKTVPAKLRKDMWSPYFSLHFASSRTGLEVYRLLREFSMLRQFSPPEDMIKVTKEWLDRKRPRDPNEAKKFDKENEWKIGSFLPQKERARVLMDQKVSSVADAAKALDIVLEEEQRRLAEAKIKEERKQKASELAKLKKAAEKSGNLEEAEQLEQELQAYVDPTSQKKKLGRAARVKVALQKRREEVKGKETRKRLGELEFALAEELKVHKEQINNDERTQATIPPVKLSTYDETTPHHNIPEGQVRAFWVDMVDARYATWPDNVRHGKLRPSREHVIEYLLDKEDMAAAAAEARAEESLSPGDQQPSSTRVEDSGPEPYESEAQKPSSVLDKLKFWKS</sequence>
<feature type="region of interest" description="Disordered" evidence="10">
    <location>
        <begin position="391"/>
        <end position="441"/>
    </location>
</feature>
<feature type="coiled-coil region" evidence="9">
    <location>
        <begin position="206"/>
        <end position="245"/>
    </location>
</feature>
<dbReference type="InterPro" id="IPR024629">
    <property type="entry name" value="Ribosomal_mL67"/>
</dbReference>
<gene>
    <name evidence="11" type="ORF">AAP_01065</name>
</gene>
<evidence type="ECO:0000256" key="3">
    <source>
        <dbReference type="ARBA" id="ARBA00022980"/>
    </source>
</evidence>
<dbReference type="GO" id="GO:0005739">
    <property type="term" value="C:mitochondrion"/>
    <property type="evidence" value="ECO:0007669"/>
    <property type="project" value="UniProtKB-SubCell"/>
</dbReference>
<keyword evidence="7" id="KW-0687">Ribonucleoprotein</keyword>
<evidence type="ECO:0000256" key="4">
    <source>
        <dbReference type="ARBA" id="ARBA00023015"/>
    </source>
</evidence>
<keyword evidence="9" id="KW-0175">Coiled coil</keyword>
<organism evidence="11 12">
    <name type="scientific">Ascosphaera apis ARSEF 7405</name>
    <dbReference type="NCBI Taxonomy" id="392613"/>
    <lineage>
        <taxon>Eukaryota</taxon>
        <taxon>Fungi</taxon>
        <taxon>Dikarya</taxon>
        <taxon>Ascomycota</taxon>
        <taxon>Pezizomycotina</taxon>
        <taxon>Eurotiomycetes</taxon>
        <taxon>Eurotiomycetidae</taxon>
        <taxon>Onygenales</taxon>
        <taxon>Ascosphaeraceae</taxon>
        <taxon>Ascosphaera</taxon>
    </lineage>
</organism>
<dbReference type="OrthoDB" id="4205963at2759"/>
<dbReference type="GO" id="GO:0005840">
    <property type="term" value="C:ribosome"/>
    <property type="evidence" value="ECO:0007669"/>
    <property type="project" value="UniProtKB-KW"/>
</dbReference>
<evidence type="ECO:0000313" key="12">
    <source>
        <dbReference type="Proteomes" id="UP000242877"/>
    </source>
</evidence>
<keyword evidence="6" id="KW-0804">Transcription</keyword>
<dbReference type="GO" id="GO:0003697">
    <property type="term" value="F:single-stranded DNA binding"/>
    <property type="evidence" value="ECO:0007669"/>
    <property type="project" value="InterPro"/>
</dbReference>
<dbReference type="EMBL" id="AZGZ01000003">
    <property type="protein sequence ID" value="KZZ96292.1"/>
    <property type="molecule type" value="Genomic_DNA"/>
</dbReference>
<evidence type="ECO:0000256" key="2">
    <source>
        <dbReference type="ARBA" id="ARBA00010741"/>
    </source>
</evidence>
<evidence type="ECO:0000256" key="5">
    <source>
        <dbReference type="ARBA" id="ARBA00023128"/>
    </source>
</evidence>
<comment type="caution">
    <text evidence="11">The sequence shown here is derived from an EMBL/GenBank/DDBJ whole genome shotgun (WGS) entry which is preliminary data.</text>
</comment>
<evidence type="ECO:0000256" key="9">
    <source>
        <dbReference type="SAM" id="Coils"/>
    </source>
</evidence>
<keyword evidence="3" id="KW-0689">Ribosomal protein</keyword>
<evidence type="ECO:0000256" key="8">
    <source>
        <dbReference type="ARBA" id="ARBA00035185"/>
    </source>
</evidence>
<proteinExistence type="inferred from homology"/>
<keyword evidence="12" id="KW-1185">Reference proteome</keyword>
<dbReference type="GO" id="GO:1990904">
    <property type="term" value="C:ribonucleoprotein complex"/>
    <property type="evidence" value="ECO:0007669"/>
    <property type="project" value="UniProtKB-KW"/>
</dbReference>
<dbReference type="PANTHER" id="PTHR28184">
    <property type="entry name" value="MITOCHONDRIAL HOMOLOGOUS RECOMBINATION PROTEIN 1"/>
    <property type="match status" value="1"/>
</dbReference>
<evidence type="ECO:0000313" key="11">
    <source>
        <dbReference type="EMBL" id="KZZ96292.1"/>
    </source>
</evidence>
<dbReference type="Proteomes" id="UP000242877">
    <property type="component" value="Unassembled WGS sequence"/>
</dbReference>
<reference evidence="11 12" key="1">
    <citation type="journal article" date="2016" name="Genome Biol. Evol.">
        <title>Divergent and convergent evolution of fungal pathogenicity.</title>
        <authorList>
            <person name="Shang Y."/>
            <person name="Xiao G."/>
            <person name="Zheng P."/>
            <person name="Cen K."/>
            <person name="Zhan S."/>
            <person name="Wang C."/>
        </authorList>
    </citation>
    <scope>NUCLEOTIDE SEQUENCE [LARGE SCALE GENOMIC DNA]</scope>
    <source>
        <strain evidence="11 12">ARSEF 7405</strain>
    </source>
</reference>
<evidence type="ECO:0000256" key="10">
    <source>
        <dbReference type="SAM" id="MobiDB-lite"/>
    </source>
</evidence>
<keyword evidence="5" id="KW-0496">Mitochondrion</keyword>
<evidence type="ECO:0000256" key="7">
    <source>
        <dbReference type="ARBA" id="ARBA00023274"/>
    </source>
</evidence>
<dbReference type="PANTHER" id="PTHR28184:SF1">
    <property type="entry name" value="LARGE RIBOSOMAL SUBUNIT PROTEIN ML67"/>
    <property type="match status" value="1"/>
</dbReference>
<name>A0A162IMT1_9EURO</name>
<evidence type="ECO:0000256" key="1">
    <source>
        <dbReference type="ARBA" id="ARBA00004173"/>
    </source>
</evidence>
<dbReference type="GO" id="GO:0000150">
    <property type="term" value="F:DNA strand exchange activity"/>
    <property type="evidence" value="ECO:0007669"/>
    <property type="project" value="InterPro"/>
</dbReference>
<keyword evidence="4" id="KW-0805">Transcription regulation</keyword>
<dbReference type="VEuPathDB" id="FungiDB:AAP_01065"/>